<evidence type="ECO:0000313" key="2">
    <source>
        <dbReference type="Proteomes" id="UP000548423"/>
    </source>
</evidence>
<dbReference type="EMBL" id="JACCBX010000004">
    <property type="protein sequence ID" value="NYE05279.1"/>
    <property type="molecule type" value="Genomic_DNA"/>
</dbReference>
<evidence type="ECO:0000313" key="1">
    <source>
        <dbReference type="EMBL" id="NYE05279.1"/>
    </source>
</evidence>
<dbReference type="AlphaFoldDB" id="A0A852TBD5"/>
<gene>
    <name evidence="1" type="ORF">F4694_002032</name>
</gene>
<protein>
    <submittedName>
        <fullName evidence="1">Uncharacterized protein</fullName>
    </submittedName>
</protein>
<accession>A0A852TBD5</accession>
<sequence length="81" mass="9230">MHLYFLSDCHESVEKYVISLVSKVYDQEKNSFFSIVQRKQPSPSSHKPIASEGKKRLLSALVLCLSGLNQALPLFVIKPFY</sequence>
<reference evidence="2" key="2">
    <citation type="submission" date="2020-08" db="EMBL/GenBank/DDBJ databases">
        <title>The Agave Microbiome: Exploring the role of microbial communities in plant adaptations to desert environments.</title>
        <authorList>
            <person name="Partida-Martinez L.P."/>
        </authorList>
    </citation>
    <scope>NUCLEOTIDE SEQUENCE [LARGE SCALE GENOMIC DNA]</scope>
    <source>
        <strain evidence="2">AT2.8</strain>
    </source>
</reference>
<organism evidence="1 2">
    <name type="scientific">Neobacillus niacini</name>
    <dbReference type="NCBI Taxonomy" id="86668"/>
    <lineage>
        <taxon>Bacteria</taxon>
        <taxon>Bacillati</taxon>
        <taxon>Bacillota</taxon>
        <taxon>Bacilli</taxon>
        <taxon>Bacillales</taxon>
        <taxon>Bacillaceae</taxon>
        <taxon>Neobacillus</taxon>
    </lineage>
</organism>
<proteinExistence type="predicted"/>
<dbReference type="Proteomes" id="UP000548423">
    <property type="component" value="Unassembled WGS sequence"/>
</dbReference>
<reference evidence="2" key="1">
    <citation type="submission" date="2020-07" db="EMBL/GenBank/DDBJ databases">
        <authorList>
            <person name="Partida-Martinez L."/>
            <person name="Huntemann M."/>
            <person name="Clum A."/>
            <person name="Wang J."/>
            <person name="Palaniappan K."/>
            <person name="Ritter S."/>
            <person name="Chen I.-M."/>
            <person name="Stamatis D."/>
            <person name="Reddy T."/>
            <person name="O'Malley R."/>
            <person name="Daum C."/>
            <person name="Shapiro N."/>
            <person name="Ivanova N."/>
            <person name="Kyrpides N."/>
            <person name="Woyke T."/>
        </authorList>
    </citation>
    <scope>NUCLEOTIDE SEQUENCE [LARGE SCALE GENOMIC DNA]</scope>
    <source>
        <strain evidence="2">AT2.8</strain>
    </source>
</reference>
<name>A0A852TBD5_9BACI</name>
<comment type="caution">
    <text evidence="1">The sequence shown here is derived from an EMBL/GenBank/DDBJ whole genome shotgun (WGS) entry which is preliminary data.</text>
</comment>